<accession>A0A1I0DR41</accession>
<protein>
    <submittedName>
        <fullName evidence="4">FecR family protein</fullName>
    </submittedName>
</protein>
<evidence type="ECO:0000259" key="3">
    <source>
        <dbReference type="Pfam" id="PF04773"/>
    </source>
</evidence>
<dbReference type="InterPro" id="IPR006860">
    <property type="entry name" value="FecR"/>
</dbReference>
<keyword evidence="1" id="KW-0175">Coiled coil</keyword>
<dbReference type="Gene3D" id="2.60.120.1440">
    <property type="match status" value="1"/>
</dbReference>
<feature type="region of interest" description="Disordered" evidence="2">
    <location>
        <begin position="279"/>
        <end position="369"/>
    </location>
</feature>
<evidence type="ECO:0000313" key="5">
    <source>
        <dbReference type="Proteomes" id="UP000199568"/>
    </source>
</evidence>
<reference evidence="4 5" key="1">
    <citation type="submission" date="2016-10" db="EMBL/GenBank/DDBJ databases">
        <authorList>
            <person name="de Groot N.N."/>
        </authorList>
    </citation>
    <scope>NUCLEOTIDE SEQUENCE [LARGE SCALE GENOMIC DNA]</scope>
    <source>
        <strain evidence="4 5">DSM 18979</strain>
    </source>
</reference>
<dbReference type="RefSeq" id="WP_090443476.1">
    <property type="nucleotide sequence ID" value="NZ_FOHU01000008.1"/>
</dbReference>
<dbReference type="STRING" id="426128.SAMN05660297_02127"/>
<proteinExistence type="predicted"/>
<dbReference type="PANTHER" id="PTHR38731">
    <property type="entry name" value="LIPL45-RELATED LIPOPROTEIN-RELATED"/>
    <property type="match status" value="1"/>
</dbReference>
<dbReference type="EMBL" id="FOHU01000008">
    <property type="protein sequence ID" value="SET34646.1"/>
    <property type="molecule type" value="Genomic_DNA"/>
</dbReference>
<feature type="compositionally biased region" description="Polar residues" evidence="2">
    <location>
        <begin position="297"/>
        <end position="359"/>
    </location>
</feature>
<organism evidence="4 5">
    <name type="scientific">Natronincola peptidivorans</name>
    <dbReference type="NCBI Taxonomy" id="426128"/>
    <lineage>
        <taxon>Bacteria</taxon>
        <taxon>Bacillati</taxon>
        <taxon>Bacillota</taxon>
        <taxon>Clostridia</taxon>
        <taxon>Peptostreptococcales</taxon>
        <taxon>Natronincolaceae</taxon>
        <taxon>Natronincola</taxon>
    </lineage>
</organism>
<evidence type="ECO:0000313" key="4">
    <source>
        <dbReference type="EMBL" id="SET34646.1"/>
    </source>
</evidence>
<dbReference type="PANTHER" id="PTHR38731:SF1">
    <property type="entry name" value="FECR PROTEIN DOMAIN-CONTAINING PROTEIN"/>
    <property type="match status" value="1"/>
</dbReference>
<dbReference type="Proteomes" id="UP000199568">
    <property type="component" value="Unassembled WGS sequence"/>
</dbReference>
<name>A0A1I0DR41_9FIRM</name>
<keyword evidence="5" id="KW-1185">Reference proteome</keyword>
<evidence type="ECO:0000256" key="2">
    <source>
        <dbReference type="SAM" id="MobiDB-lite"/>
    </source>
</evidence>
<dbReference type="AlphaFoldDB" id="A0A1I0DR41"/>
<dbReference type="Pfam" id="PF04773">
    <property type="entry name" value="FecR"/>
    <property type="match status" value="1"/>
</dbReference>
<gene>
    <name evidence="4" type="ORF">SAMN05660297_02127</name>
</gene>
<sequence length="369" mass="40031">MLMSQTVKTKLYSVLVLVLMFSLLLPIARVEGISETARIISLEGSVQVIRSGGEKSFDAFINMRITEGDGVITGPNGKASIQIGDDRVVIVAENTRIFFSELKKMGKDHQTSVSLEAGGLGSIIRERLTRNSRFEIKTPTAIMGARGTEYFTQYRDGETNVRVLAGLVEVNVINKRDEASSTIENRQKQTSFILEPMQQSRFHEGDDYEKILASKSQLTLDGIEVALLQRLKDFDEEQPETLPDYITDSLDEALEKATEQQKKANDTKDNSVKNIQHRLPSDAGMQKPSTPPGQETAPGQSTPPGQETAPGQSTPPGQETAPGQSTPPGQETAPGQSTPPGQETAPGQSTPPGQETAPGQSKPRDKGNN</sequence>
<feature type="domain" description="FecR protein" evidence="3">
    <location>
        <begin position="71"/>
        <end position="169"/>
    </location>
</feature>
<feature type="coiled-coil region" evidence="1">
    <location>
        <begin position="247"/>
        <end position="274"/>
    </location>
</feature>
<dbReference type="OrthoDB" id="2888245at2"/>
<evidence type="ECO:0000256" key="1">
    <source>
        <dbReference type="SAM" id="Coils"/>
    </source>
</evidence>